<dbReference type="PATRIC" id="fig|1234595.3.peg.786"/>
<dbReference type="PANTHER" id="PTHR10443">
    <property type="entry name" value="MICROSOMAL DIPEPTIDASE"/>
    <property type="match status" value="1"/>
</dbReference>
<evidence type="ECO:0000313" key="3">
    <source>
        <dbReference type="Proteomes" id="UP000011717"/>
    </source>
</evidence>
<dbReference type="PROSITE" id="PS51365">
    <property type="entry name" value="RENAL_DIPEPTIDASE_2"/>
    <property type="match status" value="1"/>
</dbReference>
<dbReference type="GO" id="GO:0006508">
    <property type="term" value="P:proteolysis"/>
    <property type="evidence" value="ECO:0007669"/>
    <property type="project" value="InterPro"/>
</dbReference>
<dbReference type="EMBL" id="AMRV01000002">
    <property type="protein sequence ID" value="EMD83815.1"/>
    <property type="molecule type" value="Genomic_DNA"/>
</dbReference>
<evidence type="ECO:0000313" key="2">
    <source>
        <dbReference type="EMBL" id="EMD83815.1"/>
    </source>
</evidence>
<dbReference type="AlphaFoldDB" id="M2SEP9"/>
<keyword evidence="1" id="KW-0472">Membrane</keyword>
<protein>
    <submittedName>
        <fullName evidence="2">Microsomal dipeptidase</fullName>
    </submittedName>
</protein>
<dbReference type="Gene3D" id="3.20.20.140">
    <property type="entry name" value="Metal-dependent hydrolases"/>
    <property type="match status" value="1"/>
</dbReference>
<name>M2SEP9_9SPHN</name>
<keyword evidence="1" id="KW-1133">Transmembrane helix</keyword>
<dbReference type="InterPro" id="IPR008257">
    <property type="entry name" value="Pept_M19"/>
</dbReference>
<comment type="caution">
    <text evidence="2">The sequence shown here is derived from an EMBL/GenBank/DDBJ whole genome shotgun (WGS) entry which is preliminary data.</text>
</comment>
<accession>M2SEP9</accession>
<dbReference type="PANTHER" id="PTHR10443:SF12">
    <property type="entry name" value="DIPEPTIDASE"/>
    <property type="match status" value="1"/>
</dbReference>
<gene>
    <name evidence="2" type="ORF">C725_0787</name>
</gene>
<sequence length="414" mass="45454">MARKPARKPAGRKAPAQKRARAPRFRWRLWLVWFVLFLAVLAALFFWLAPGMIERSMNRIEGSGLWRVEERTAALHDSLFVADLHADTLLWDRDLGRRADRGHVDLLRLAEGNVGLQVFGSVTKTPRGQNYEANSADTDNITPLVVAQLQPPRTWVSLLERSLYHAERLAKTARARPAQLMLIRSRADLEALIGRRADGERVIGGMMAAEGLQNIEGDIDNLDRLFDAGYRMAGLTHFFDNRLAGSMHGEEKGGLTPLGRQVVRRMEDRGMIVDLAHLSHDGVAEVLDMARRPVIVSHGGAQAICKVNRNLTDEEIRGVAATGGVIGVGFWDGAVCSPTPGATARTMRYIRDLVGIEHVALGSDFDGAVTTGFDAAGMAAVTQALLDQGFTEDEIRAAMGGNVRRVLMETLPAR</sequence>
<feature type="transmembrane region" description="Helical" evidence="1">
    <location>
        <begin position="27"/>
        <end position="49"/>
    </location>
</feature>
<proteinExistence type="predicted"/>
<dbReference type="SUPFAM" id="SSF51556">
    <property type="entry name" value="Metallo-dependent hydrolases"/>
    <property type="match status" value="1"/>
</dbReference>
<evidence type="ECO:0000256" key="1">
    <source>
        <dbReference type="SAM" id="Phobius"/>
    </source>
</evidence>
<dbReference type="RefSeq" id="WP_008600281.1">
    <property type="nucleotide sequence ID" value="NZ_AMRV01000002.1"/>
</dbReference>
<dbReference type="OrthoDB" id="9804920at2"/>
<keyword evidence="3" id="KW-1185">Reference proteome</keyword>
<dbReference type="Proteomes" id="UP000011717">
    <property type="component" value="Unassembled WGS sequence"/>
</dbReference>
<organism evidence="2 3">
    <name type="scientific">Pacificimonas flava</name>
    <dbReference type="NCBI Taxonomy" id="1234595"/>
    <lineage>
        <taxon>Bacteria</taxon>
        <taxon>Pseudomonadati</taxon>
        <taxon>Pseudomonadota</taxon>
        <taxon>Alphaproteobacteria</taxon>
        <taxon>Sphingomonadales</taxon>
        <taxon>Sphingosinicellaceae</taxon>
        <taxon>Pacificimonas</taxon>
    </lineage>
</organism>
<dbReference type="GO" id="GO:0070573">
    <property type="term" value="F:metallodipeptidase activity"/>
    <property type="evidence" value="ECO:0007669"/>
    <property type="project" value="InterPro"/>
</dbReference>
<dbReference type="Pfam" id="PF01244">
    <property type="entry name" value="Peptidase_M19"/>
    <property type="match status" value="1"/>
</dbReference>
<reference evidence="2 3" key="1">
    <citation type="journal article" date="2013" name="Genome Announc.">
        <title>Draft Genome Sequence of Strain JLT2015T, Belonging to the Family Sphingomonadaceae of the Alphaproteobacteria.</title>
        <authorList>
            <person name="Tang K."/>
            <person name="Liu K."/>
            <person name="Li S."/>
            <person name="Jiao N."/>
        </authorList>
    </citation>
    <scope>NUCLEOTIDE SEQUENCE [LARGE SCALE GENOMIC DNA]</scope>
    <source>
        <strain evidence="2 3">JLT2015</strain>
    </source>
</reference>
<dbReference type="InterPro" id="IPR032466">
    <property type="entry name" value="Metal_Hydrolase"/>
</dbReference>
<keyword evidence="1" id="KW-0812">Transmembrane</keyword>
<dbReference type="CDD" id="cd01301">
    <property type="entry name" value="rDP_like"/>
    <property type="match status" value="1"/>
</dbReference>